<evidence type="ECO:0008006" key="16">
    <source>
        <dbReference type="Google" id="ProtNLM"/>
    </source>
</evidence>
<organism evidence="14 15">
    <name type="scientific">Clonostachys solani</name>
    <dbReference type="NCBI Taxonomy" id="160281"/>
    <lineage>
        <taxon>Eukaryota</taxon>
        <taxon>Fungi</taxon>
        <taxon>Dikarya</taxon>
        <taxon>Ascomycota</taxon>
        <taxon>Pezizomycotina</taxon>
        <taxon>Sordariomycetes</taxon>
        <taxon>Hypocreomycetidae</taxon>
        <taxon>Hypocreales</taxon>
        <taxon>Bionectriaceae</taxon>
        <taxon>Clonostachys</taxon>
    </lineage>
</organism>
<evidence type="ECO:0000313" key="15">
    <source>
        <dbReference type="Proteomes" id="UP000775872"/>
    </source>
</evidence>
<dbReference type="OrthoDB" id="6485510at2759"/>
<keyword evidence="10 13" id="KW-0472">Membrane</keyword>
<dbReference type="GO" id="GO:0016126">
    <property type="term" value="P:sterol biosynthetic process"/>
    <property type="evidence" value="ECO:0007669"/>
    <property type="project" value="UniProtKB-KW"/>
</dbReference>
<evidence type="ECO:0000256" key="13">
    <source>
        <dbReference type="SAM" id="Phobius"/>
    </source>
</evidence>
<proteinExistence type="inferred from homology"/>
<keyword evidence="6" id="KW-0752">Steroid biosynthesis</keyword>
<keyword evidence="5" id="KW-0256">Endoplasmic reticulum</keyword>
<reference evidence="14 15" key="2">
    <citation type="submission" date="2021-10" db="EMBL/GenBank/DDBJ databases">
        <authorList>
            <person name="Piombo E."/>
        </authorList>
    </citation>
    <scope>NUCLEOTIDE SEQUENCE [LARGE SCALE GENOMIC DNA]</scope>
</reference>
<keyword evidence="7 13" id="KW-1133">Transmembrane helix</keyword>
<evidence type="ECO:0000256" key="4">
    <source>
        <dbReference type="ARBA" id="ARBA00022692"/>
    </source>
</evidence>
<accession>A0A9N9ZEF5</accession>
<keyword evidence="8" id="KW-0756">Sterol biosynthesis</keyword>
<dbReference type="PANTHER" id="PTHR15451">
    <property type="entry name" value="ERGOSTEROL BIOSYNTHETIC PROTEIN 28-RELATED"/>
    <property type="match status" value="1"/>
</dbReference>
<evidence type="ECO:0000256" key="11">
    <source>
        <dbReference type="ARBA" id="ARBA00023166"/>
    </source>
</evidence>
<dbReference type="EMBL" id="CABFOC020000052">
    <property type="protein sequence ID" value="CAH0054842.1"/>
    <property type="molecule type" value="Genomic_DNA"/>
</dbReference>
<evidence type="ECO:0000313" key="14">
    <source>
        <dbReference type="EMBL" id="CAH0054842.1"/>
    </source>
</evidence>
<dbReference type="GO" id="GO:0005789">
    <property type="term" value="C:endoplasmic reticulum membrane"/>
    <property type="evidence" value="ECO:0007669"/>
    <property type="project" value="UniProtKB-SubCell"/>
</dbReference>
<comment type="caution">
    <text evidence="14">The sequence shown here is derived from an EMBL/GenBank/DDBJ whole genome shotgun (WGS) entry which is preliminary data.</text>
</comment>
<dbReference type="GO" id="GO:0030674">
    <property type="term" value="F:protein-macromolecule adaptor activity"/>
    <property type="evidence" value="ECO:0007669"/>
    <property type="project" value="TreeGrafter"/>
</dbReference>
<keyword evidence="3" id="KW-0444">Lipid biosynthesis</keyword>
<evidence type="ECO:0000256" key="6">
    <source>
        <dbReference type="ARBA" id="ARBA00022955"/>
    </source>
</evidence>
<evidence type="ECO:0000256" key="10">
    <source>
        <dbReference type="ARBA" id="ARBA00023136"/>
    </source>
</evidence>
<dbReference type="InterPro" id="IPR005352">
    <property type="entry name" value="Erg28"/>
</dbReference>
<gene>
    <name evidence="14" type="ORF">CSOL1703_00016402</name>
</gene>
<evidence type="ECO:0000256" key="9">
    <source>
        <dbReference type="ARBA" id="ARBA00023098"/>
    </source>
</evidence>
<keyword evidence="11" id="KW-1207">Sterol metabolism</keyword>
<evidence type="ECO:0000256" key="1">
    <source>
        <dbReference type="ARBA" id="ARBA00004477"/>
    </source>
</evidence>
<keyword evidence="4 13" id="KW-0812">Transmembrane</keyword>
<evidence type="ECO:0000256" key="12">
    <source>
        <dbReference type="ARBA" id="ARBA00023221"/>
    </source>
</evidence>
<reference evidence="15" key="1">
    <citation type="submission" date="2019-06" db="EMBL/GenBank/DDBJ databases">
        <authorList>
            <person name="Broberg M."/>
        </authorList>
    </citation>
    <scope>NUCLEOTIDE SEQUENCE [LARGE SCALE GENOMIC DNA]</scope>
</reference>
<dbReference type="PANTHER" id="PTHR15451:SF19">
    <property type="entry name" value="ERGOSTEROL BIOSYNTHETIC PROTEIN 28 HOMOLOG"/>
    <property type="match status" value="1"/>
</dbReference>
<evidence type="ECO:0000256" key="2">
    <source>
        <dbReference type="ARBA" id="ARBA00005377"/>
    </source>
</evidence>
<evidence type="ECO:0000256" key="3">
    <source>
        <dbReference type="ARBA" id="ARBA00022516"/>
    </source>
</evidence>
<evidence type="ECO:0000256" key="5">
    <source>
        <dbReference type="ARBA" id="ARBA00022824"/>
    </source>
</evidence>
<feature type="transmembrane region" description="Helical" evidence="13">
    <location>
        <begin position="147"/>
        <end position="166"/>
    </location>
</feature>
<dbReference type="Pfam" id="PF03694">
    <property type="entry name" value="Erg28"/>
    <property type="match status" value="1"/>
</dbReference>
<dbReference type="AlphaFoldDB" id="A0A9N9ZEF5"/>
<sequence>MDAIKPFLPEAKGILPYYMLLVCTPPDSSRTTRPSPPVYTTLLTTSSTLEQLSVISIGNSVQNYTTLHFSRRVYNGRFIRNTKLPPASSTFNPEDAVDKLIPAHNDPKATDQLTPLTGRLFGTWTFIISIVRLYAAYHLHHGPVYNIALWTYVVAFGHFATELFVFKSMTFGLPQFFPFTLATCALIWMPMVREYYVTIE</sequence>
<keyword evidence="12" id="KW-0753">Steroid metabolism</keyword>
<evidence type="ECO:0000256" key="8">
    <source>
        <dbReference type="ARBA" id="ARBA00023011"/>
    </source>
</evidence>
<evidence type="ECO:0000256" key="7">
    <source>
        <dbReference type="ARBA" id="ARBA00022989"/>
    </source>
</evidence>
<keyword evidence="15" id="KW-1185">Reference proteome</keyword>
<name>A0A9N9ZEF5_9HYPO</name>
<dbReference type="Proteomes" id="UP000775872">
    <property type="component" value="Unassembled WGS sequence"/>
</dbReference>
<comment type="subcellular location">
    <subcellularLocation>
        <location evidence="1">Endoplasmic reticulum membrane</location>
        <topology evidence="1">Multi-pass membrane protein</topology>
    </subcellularLocation>
</comment>
<protein>
    <recommendedName>
        <fullName evidence="16">Ergosterol biosynthetic protein 28</fullName>
    </recommendedName>
</protein>
<keyword evidence="9" id="KW-0443">Lipid metabolism</keyword>
<feature type="transmembrane region" description="Helical" evidence="13">
    <location>
        <begin position="173"/>
        <end position="191"/>
    </location>
</feature>
<comment type="similarity">
    <text evidence="2">Belongs to the ERG28 family.</text>
</comment>
<feature type="transmembrane region" description="Helical" evidence="13">
    <location>
        <begin position="116"/>
        <end position="135"/>
    </location>
</feature>